<name>A0AAD5PC65_9FUNG</name>
<comment type="caution">
    <text evidence="2">The sequence shown here is derived from an EMBL/GenBank/DDBJ whole genome shotgun (WGS) entry which is preliminary data.</text>
</comment>
<keyword evidence="1" id="KW-0812">Transmembrane</keyword>
<feature type="transmembrane region" description="Helical" evidence="1">
    <location>
        <begin position="38"/>
        <end position="61"/>
    </location>
</feature>
<keyword evidence="1" id="KW-1133">Transmembrane helix</keyword>
<gene>
    <name evidence="2" type="ORF">BDA99DRAFT_515839</name>
</gene>
<keyword evidence="3" id="KW-1185">Reference proteome</keyword>
<accession>A0AAD5PC65</accession>
<protein>
    <submittedName>
        <fullName evidence="2">Uncharacterized protein</fullName>
    </submittedName>
</protein>
<reference evidence="2" key="1">
    <citation type="journal article" date="2022" name="IScience">
        <title>Evolution of zygomycete secretomes and the origins of terrestrial fungal ecologies.</title>
        <authorList>
            <person name="Chang Y."/>
            <person name="Wang Y."/>
            <person name="Mondo S."/>
            <person name="Ahrendt S."/>
            <person name="Andreopoulos W."/>
            <person name="Barry K."/>
            <person name="Beard J."/>
            <person name="Benny G.L."/>
            <person name="Blankenship S."/>
            <person name="Bonito G."/>
            <person name="Cuomo C."/>
            <person name="Desiro A."/>
            <person name="Gervers K.A."/>
            <person name="Hundley H."/>
            <person name="Kuo A."/>
            <person name="LaButti K."/>
            <person name="Lang B.F."/>
            <person name="Lipzen A."/>
            <person name="O'Donnell K."/>
            <person name="Pangilinan J."/>
            <person name="Reynolds N."/>
            <person name="Sandor L."/>
            <person name="Smith M.E."/>
            <person name="Tsang A."/>
            <person name="Grigoriev I.V."/>
            <person name="Stajich J.E."/>
            <person name="Spatafora J.W."/>
        </authorList>
    </citation>
    <scope>NUCLEOTIDE SEQUENCE</scope>
    <source>
        <strain evidence="2">RSA 2281</strain>
    </source>
</reference>
<evidence type="ECO:0000313" key="2">
    <source>
        <dbReference type="EMBL" id="KAI9257222.1"/>
    </source>
</evidence>
<organism evidence="2 3">
    <name type="scientific">Phascolomyces articulosus</name>
    <dbReference type="NCBI Taxonomy" id="60185"/>
    <lineage>
        <taxon>Eukaryota</taxon>
        <taxon>Fungi</taxon>
        <taxon>Fungi incertae sedis</taxon>
        <taxon>Mucoromycota</taxon>
        <taxon>Mucoromycotina</taxon>
        <taxon>Mucoromycetes</taxon>
        <taxon>Mucorales</taxon>
        <taxon>Lichtheimiaceae</taxon>
        <taxon>Phascolomyces</taxon>
    </lineage>
</organism>
<dbReference type="AlphaFoldDB" id="A0AAD5PC65"/>
<evidence type="ECO:0000256" key="1">
    <source>
        <dbReference type="SAM" id="Phobius"/>
    </source>
</evidence>
<sequence length="115" mass="13663">MCIYFSIQILSALYFSLFYLLINKLLQSLCHPFLSKKICMLISIIILYCLIRSSFLFFYIFISSSHYYISLSIIYCLYFFYHSKAAFLSRSFSSSSLVCSLFFIYIFPHSLLYMI</sequence>
<proteinExistence type="predicted"/>
<keyword evidence="1" id="KW-0472">Membrane</keyword>
<feature type="transmembrane region" description="Helical" evidence="1">
    <location>
        <begin position="6"/>
        <end position="26"/>
    </location>
</feature>
<reference evidence="2" key="2">
    <citation type="submission" date="2023-02" db="EMBL/GenBank/DDBJ databases">
        <authorList>
            <consortium name="DOE Joint Genome Institute"/>
            <person name="Mondo S.J."/>
            <person name="Chang Y."/>
            <person name="Wang Y."/>
            <person name="Ahrendt S."/>
            <person name="Andreopoulos W."/>
            <person name="Barry K."/>
            <person name="Beard J."/>
            <person name="Benny G.L."/>
            <person name="Blankenship S."/>
            <person name="Bonito G."/>
            <person name="Cuomo C."/>
            <person name="Desiro A."/>
            <person name="Gervers K.A."/>
            <person name="Hundley H."/>
            <person name="Kuo A."/>
            <person name="LaButti K."/>
            <person name="Lang B.F."/>
            <person name="Lipzen A."/>
            <person name="O'Donnell K."/>
            <person name="Pangilinan J."/>
            <person name="Reynolds N."/>
            <person name="Sandor L."/>
            <person name="Smith M.W."/>
            <person name="Tsang A."/>
            <person name="Grigoriev I.V."/>
            <person name="Stajich J.E."/>
            <person name="Spatafora J.W."/>
        </authorList>
    </citation>
    <scope>NUCLEOTIDE SEQUENCE</scope>
    <source>
        <strain evidence="2">RSA 2281</strain>
    </source>
</reference>
<evidence type="ECO:0000313" key="3">
    <source>
        <dbReference type="Proteomes" id="UP001209540"/>
    </source>
</evidence>
<feature type="transmembrane region" description="Helical" evidence="1">
    <location>
        <begin position="67"/>
        <end position="83"/>
    </location>
</feature>
<dbReference type="Proteomes" id="UP001209540">
    <property type="component" value="Unassembled WGS sequence"/>
</dbReference>
<feature type="transmembrane region" description="Helical" evidence="1">
    <location>
        <begin position="95"/>
        <end position="114"/>
    </location>
</feature>
<dbReference type="EMBL" id="JAIXMP010000020">
    <property type="protein sequence ID" value="KAI9257222.1"/>
    <property type="molecule type" value="Genomic_DNA"/>
</dbReference>